<dbReference type="GO" id="GO:0008270">
    <property type="term" value="F:zinc ion binding"/>
    <property type="evidence" value="ECO:0007669"/>
    <property type="project" value="UniProtKB-KW"/>
</dbReference>
<dbReference type="EMBL" id="JBGFUD010000383">
    <property type="protein sequence ID" value="MFH4974428.1"/>
    <property type="molecule type" value="Genomic_DNA"/>
</dbReference>
<comment type="caution">
    <text evidence="10">The sequence shown here is derived from an EMBL/GenBank/DDBJ whole genome shotgun (WGS) entry which is preliminary data.</text>
</comment>
<dbReference type="InterPro" id="IPR040141">
    <property type="entry name" value="ZPR1"/>
</dbReference>
<keyword evidence="4" id="KW-0677">Repeat</keyword>
<sequence>MELSFSPGISCIECEIPIKNSAISSICEEMATASATNPGEDIFTDLSGDSDANQPTEIESMCMNCHKNGITRLLLTKIPYYRQVIVMSFSCDHCGYKNAELQSGEPIQDFGLEIVLRVLDSVDLNRQVIKSEYSEIEIPELDLTIPARSQSGEITTVEGVLQRIRDGLTQDQAKRMREDPENASKIADVIHRIEDLLKLKSVFTLKLKDASGNCFIENPNPLHVDPRCITNRYVRSVEERKMLGLLPDDFCDVDGPTSEWKSYEDAKNEVLRFPTNCPACGAPVETCMKPTDIPYFSTVIIMSTVCEKCGHRTNEVKSGNSVRDRGCKLVLSIEEVIDFSRDVLKSDTCMLSIPEVGLDVGAGALCGRFTTVEGIIMSMRDQLKNEGRFLLGDSASNEESDKFANFLREFDDILSLKRKVHLILDDPAGNSYIQSLAAPLDDPRLSREFYIRSYEQNDELGLNDMKTENYGELETVNEEDDEGNSDL</sequence>
<accession>A0ABD6EC92</accession>
<protein>
    <recommendedName>
        <fullName evidence="9">Zinc finger ZPR1-type domain-containing protein</fullName>
    </recommendedName>
</protein>
<evidence type="ECO:0000259" key="9">
    <source>
        <dbReference type="SMART" id="SM00709"/>
    </source>
</evidence>
<feature type="domain" description="Zinc finger ZPR1-type" evidence="9">
    <location>
        <begin position="275"/>
        <end position="435"/>
    </location>
</feature>
<evidence type="ECO:0000256" key="2">
    <source>
        <dbReference type="ARBA" id="ARBA00008354"/>
    </source>
</evidence>
<dbReference type="NCBIfam" id="TIGR00310">
    <property type="entry name" value="ZPR1_znf"/>
    <property type="match status" value="2"/>
</dbReference>
<feature type="compositionally biased region" description="Acidic residues" evidence="8">
    <location>
        <begin position="475"/>
        <end position="487"/>
    </location>
</feature>
<keyword evidence="5" id="KW-0863">Zinc-finger</keyword>
<dbReference type="GO" id="GO:0005634">
    <property type="term" value="C:nucleus"/>
    <property type="evidence" value="ECO:0007669"/>
    <property type="project" value="UniProtKB-SubCell"/>
</dbReference>
<feature type="domain" description="Zinc finger ZPR1-type" evidence="9">
    <location>
        <begin position="60"/>
        <end position="218"/>
    </location>
</feature>
<evidence type="ECO:0000256" key="6">
    <source>
        <dbReference type="ARBA" id="ARBA00022833"/>
    </source>
</evidence>
<dbReference type="InterPro" id="IPR056180">
    <property type="entry name" value="ZPR1_jr_dom"/>
</dbReference>
<name>A0ABD6EC92_9BILA</name>
<keyword evidence="7" id="KW-0539">Nucleus</keyword>
<dbReference type="Proteomes" id="UP001608902">
    <property type="component" value="Unassembled WGS sequence"/>
</dbReference>
<dbReference type="Pfam" id="PF22794">
    <property type="entry name" value="jr-ZPR1"/>
    <property type="match status" value="2"/>
</dbReference>
<feature type="region of interest" description="Disordered" evidence="8">
    <location>
        <begin position="462"/>
        <end position="487"/>
    </location>
</feature>
<dbReference type="Pfam" id="PF03367">
    <property type="entry name" value="Zn_ribbon_ZPR1"/>
    <property type="match status" value="2"/>
</dbReference>
<keyword evidence="3" id="KW-0479">Metal-binding</keyword>
<dbReference type="InterPro" id="IPR042452">
    <property type="entry name" value="ZPR1_Znf1/2"/>
</dbReference>
<evidence type="ECO:0000256" key="5">
    <source>
        <dbReference type="ARBA" id="ARBA00022771"/>
    </source>
</evidence>
<keyword evidence="11" id="KW-1185">Reference proteome</keyword>
<organism evidence="10 11">
    <name type="scientific">Gnathostoma spinigerum</name>
    <dbReference type="NCBI Taxonomy" id="75299"/>
    <lineage>
        <taxon>Eukaryota</taxon>
        <taxon>Metazoa</taxon>
        <taxon>Ecdysozoa</taxon>
        <taxon>Nematoda</taxon>
        <taxon>Chromadorea</taxon>
        <taxon>Rhabditida</taxon>
        <taxon>Spirurina</taxon>
        <taxon>Gnathostomatomorpha</taxon>
        <taxon>Gnathostomatoidea</taxon>
        <taxon>Gnathostomatidae</taxon>
        <taxon>Gnathostoma</taxon>
    </lineage>
</organism>
<evidence type="ECO:0000256" key="3">
    <source>
        <dbReference type="ARBA" id="ARBA00022723"/>
    </source>
</evidence>
<dbReference type="AlphaFoldDB" id="A0ABD6EC92"/>
<comment type="similarity">
    <text evidence="2">Belongs to the ZPR1 family.</text>
</comment>
<evidence type="ECO:0000256" key="1">
    <source>
        <dbReference type="ARBA" id="ARBA00004123"/>
    </source>
</evidence>
<dbReference type="Gene3D" id="2.60.120.1040">
    <property type="entry name" value="ZPR1, A/B domain"/>
    <property type="match status" value="2"/>
</dbReference>
<dbReference type="PANTHER" id="PTHR10876">
    <property type="entry name" value="ZINC FINGER PROTEIN ZPR1"/>
    <property type="match status" value="1"/>
</dbReference>
<dbReference type="FunFam" id="2.20.25.420:FF:000002">
    <property type="entry name" value="Zinc finger protein ZPR1"/>
    <property type="match status" value="1"/>
</dbReference>
<dbReference type="Gene3D" id="2.20.25.420">
    <property type="entry name" value="ZPR1, zinc finger domain"/>
    <property type="match status" value="2"/>
</dbReference>
<evidence type="ECO:0000256" key="7">
    <source>
        <dbReference type="ARBA" id="ARBA00023242"/>
    </source>
</evidence>
<evidence type="ECO:0000256" key="8">
    <source>
        <dbReference type="SAM" id="MobiDB-lite"/>
    </source>
</evidence>
<dbReference type="InterPro" id="IPR042451">
    <property type="entry name" value="ZPR1_A/B_dom"/>
</dbReference>
<proteinExistence type="inferred from homology"/>
<keyword evidence="6" id="KW-0862">Zinc</keyword>
<evidence type="ECO:0000313" key="11">
    <source>
        <dbReference type="Proteomes" id="UP001608902"/>
    </source>
</evidence>
<evidence type="ECO:0000256" key="4">
    <source>
        <dbReference type="ARBA" id="ARBA00022737"/>
    </source>
</evidence>
<comment type="subcellular location">
    <subcellularLocation>
        <location evidence="1">Nucleus</location>
    </subcellularLocation>
</comment>
<reference evidence="10 11" key="1">
    <citation type="submission" date="2024-08" db="EMBL/GenBank/DDBJ databases">
        <title>Gnathostoma spinigerum genome.</title>
        <authorList>
            <person name="Gonzalez-Bertolin B."/>
            <person name="Monzon S."/>
            <person name="Zaballos A."/>
            <person name="Jimenez P."/>
            <person name="Dekumyoy P."/>
            <person name="Varona S."/>
            <person name="Cuesta I."/>
            <person name="Sumanam S."/>
            <person name="Adisakwattana P."/>
            <person name="Gasser R.B."/>
            <person name="Hernandez-Gonzalez A."/>
            <person name="Young N.D."/>
            <person name="Perteguer M.J."/>
        </authorList>
    </citation>
    <scope>NUCLEOTIDE SEQUENCE [LARGE SCALE GENOMIC DNA]</scope>
    <source>
        <strain evidence="10">AL3</strain>
        <tissue evidence="10">Liver</tissue>
    </source>
</reference>
<dbReference type="PANTHER" id="PTHR10876:SF0">
    <property type="entry name" value="ZINC FINGER PROTEIN ZPR1"/>
    <property type="match status" value="1"/>
</dbReference>
<gene>
    <name evidence="10" type="ORF">AB6A40_001137</name>
</gene>
<dbReference type="FunFam" id="2.20.25.420:FF:000001">
    <property type="entry name" value="Zinc finger protein ZPR1"/>
    <property type="match status" value="1"/>
</dbReference>
<dbReference type="FunFam" id="2.60.120.1040:FF:000001">
    <property type="entry name" value="Zinc finger protein ZPR1"/>
    <property type="match status" value="1"/>
</dbReference>
<evidence type="ECO:0000313" key="10">
    <source>
        <dbReference type="EMBL" id="MFH4974428.1"/>
    </source>
</evidence>
<dbReference type="SMART" id="SM00709">
    <property type="entry name" value="Zpr1"/>
    <property type="match status" value="2"/>
</dbReference>
<dbReference type="InterPro" id="IPR004457">
    <property type="entry name" value="Znf_ZPR1"/>
</dbReference>